<dbReference type="AlphaFoldDB" id="S7NFQ9"/>
<evidence type="ECO:0000256" key="2">
    <source>
        <dbReference type="ARBA" id="ARBA00012198"/>
    </source>
</evidence>
<dbReference type="SUPFAM" id="SSF52029">
    <property type="entry name" value="GroEL apical domain-like"/>
    <property type="match status" value="1"/>
</dbReference>
<dbReference type="InterPro" id="IPR027409">
    <property type="entry name" value="GroEL-like_apical_dom_sf"/>
</dbReference>
<dbReference type="EMBL" id="KE164214">
    <property type="protein sequence ID" value="EPQ16101.1"/>
    <property type="molecule type" value="Genomic_DNA"/>
</dbReference>
<dbReference type="PANTHER" id="PTHR45633">
    <property type="entry name" value="60 KDA HEAT SHOCK PROTEIN, MITOCHONDRIAL"/>
    <property type="match status" value="1"/>
</dbReference>
<comment type="function">
    <text evidence="8">Chaperonin implicated in mitochondrial protein import and macromolecular assembly. Together with Hsp10, facilitates the correct folding of imported proteins. May also prevent misfolding and promote the refolding and proper assembly of unfolded polypeptides generated under stress conditions in the mitochondrial matrix. The functional units of these chaperonins consist of heptameric rings of the large subunit Hsp60, which function as a back-to-back double ring. In a cyclic reaction, Hsp60 ring complexes bind one unfolded substrate protein per ring, followed by the binding of ATP and association with 2 heptameric rings of the co-chaperonin Hsp10. This leads to sequestration of the substrate protein in the inner cavity of Hsp60 where, for a certain period of time, it can fold undisturbed by other cell components. Synchronous hydrolysis of ATP in all Hsp60 subunits results in the dissociation of the chaperonin rings and the release of ADP and the folded substrate protein.</text>
</comment>
<dbReference type="Gene3D" id="3.50.7.10">
    <property type="entry name" value="GroEL"/>
    <property type="match status" value="1"/>
</dbReference>
<dbReference type="GO" id="GO:0140662">
    <property type="term" value="F:ATP-dependent protein folding chaperone"/>
    <property type="evidence" value="ECO:0007669"/>
    <property type="project" value="InterPro"/>
</dbReference>
<comment type="subunit">
    <text evidence="9">Homoheptamer arranged in a ring structure. The functional units of these chaperonins consist of heptameric rings of the large subunit Hsp60, which function as a back-to-back double ring. Interacts with 2 heptameric Hsp10 rings to form the symmetrical football complex. Interacts with HRAS. Interacts with ATAD3A. Interacts with ETFBKMT and EEF1AKMT3. Interacts with MFHAS1.</text>
</comment>
<evidence type="ECO:0000256" key="9">
    <source>
        <dbReference type="ARBA" id="ARBA00046475"/>
    </source>
</evidence>
<dbReference type="EC" id="5.6.1.7" evidence="2"/>
<keyword evidence="4" id="KW-0143">Chaperone</keyword>
<comment type="similarity">
    <text evidence="1">Belongs to the chaperonin (HSP60) family.</text>
</comment>
<evidence type="ECO:0000313" key="10">
    <source>
        <dbReference type="EMBL" id="EPQ16101.1"/>
    </source>
</evidence>
<evidence type="ECO:0000256" key="5">
    <source>
        <dbReference type="ARBA" id="ARBA00029756"/>
    </source>
</evidence>
<sequence>MKFDLRYISPYFINTEKGQKCEYQDAYILLSGKISRISSVQSIIPALEIANAHRKPLVIIAEDVDGEALSTLILNALKVGLQFVAVRAPGFSDNRKNQLKNMAIATGSAVFREEGLTLKLEDVQPHDLGKVGEVIMTKDDHALERKR</sequence>
<reference evidence="10 11" key="1">
    <citation type="journal article" date="2013" name="Nat. Commun.">
        <title>Genome analysis reveals insights into physiology and longevity of the Brandt's bat Myotis brandtii.</title>
        <authorList>
            <person name="Seim I."/>
            <person name="Fang X."/>
            <person name="Xiong Z."/>
            <person name="Lobanov A.V."/>
            <person name="Huang Z."/>
            <person name="Ma S."/>
            <person name="Feng Y."/>
            <person name="Turanov A.A."/>
            <person name="Zhu Y."/>
            <person name="Lenz T.L."/>
            <person name="Gerashchenko M.V."/>
            <person name="Fan D."/>
            <person name="Hee Yim S."/>
            <person name="Yao X."/>
            <person name="Jordan D."/>
            <person name="Xiong Y."/>
            <person name="Ma Y."/>
            <person name="Lyapunov A.N."/>
            <person name="Chen G."/>
            <person name="Kulakova O.I."/>
            <person name="Sun Y."/>
            <person name="Lee S.G."/>
            <person name="Bronson R.T."/>
            <person name="Moskalev A.A."/>
            <person name="Sunyaev S.R."/>
            <person name="Zhang G."/>
            <person name="Krogh A."/>
            <person name="Wang J."/>
            <person name="Gladyshev V.N."/>
        </authorList>
    </citation>
    <scope>NUCLEOTIDE SEQUENCE [LARGE SCALE GENOMIC DNA]</scope>
</reference>
<evidence type="ECO:0000313" key="11">
    <source>
        <dbReference type="Proteomes" id="UP000052978"/>
    </source>
</evidence>
<keyword evidence="10" id="KW-0346">Stress response</keyword>
<evidence type="ECO:0000256" key="4">
    <source>
        <dbReference type="ARBA" id="ARBA00023186"/>
    </source>
</evidence>
<dbReference type="Proteomes" id="UP000052978">
    <property type="component" value="Unassembled WGS sequence"/>
</dbReference>
<dbReference type="InterPro" id="IPR001844">
    <property type="entry name" value="Cpn60/GroEL"/>
</dbReference>
<gene>
    <name evidence="10" type="ORF">D623_10012245</name>
</gene>
<proteinExistence type="inferred from homology"/>
<name>S7NFQ9_MYOBR</name>
<evidence type="ECO:0000256" key="7">
    <source>
        <dbReference type="ARBA" id="ARBA00031799"/>
    </source>
</evidence>
<dbReference type="GO" id="GO:0042026">
    <property type="term" value="P:protein refolding"/>
    <property type="evidence" value="ECO:0007669"/>
    <property type="project" value="InterPro"/>
</dbReference>
<organism evidence="10 11">
    <name type="scientific">Myotis brandtii</name>
    <name type="common">Brandt's bat</name>
    <dbReference type="NCBI Taxonomy" id="109478"/>
    <lineage>
        <taxon>Eukaryota</taxon>
        <taxon>Metazoa</taxon>
        <taxon>Chordata</taxon>
        <taxon>Craniata</taxon>
        <taxon>Vertebrata</taxon>
        <taxon>Euteleostomi</taxon>
        <taxon>Mammalia</taxon>
        <taxon>Eutheria</taxon>
        <taxon>Laurasiatheria</taxon>
        <taxon>Chiroptera</taxon>
        <taxon>Yangochiroptera</taxon>
        <taxon>Vespertilionidae</taxon>
        <taxon>Myotis</taxon>
    </lineage>
</organism>
<evidence type="ECO:0000256" key="3">
    <source>
        <dbReference type="ARBA" id="ARBA00019981"/>
    </source>
</evidence>
<evidence type="ECO:0000256" key="1">
    <source>
        <dbReference type="ARBA" id="ARBA00006607"/>
    </source>
</evidence>
<protein>
    <recommendedName>
        <fullName evidence="3">60 kDa heat shock protein, mitochondrial</fullName>
        <ecNumber evidence="2">5.6.1.7</ecNumber>
    </recommendedName>
    <alternativeName>
        <fullName evidence="5">60 kDa chaperonin</fullName>
    </alternativeName>
    <alternativeName>
        <fullName evidence="7">Chaperonin 60</fullName>
    </alternativeName>
    <alternativeName>
        <fullName evidence="6">Heat shock protein 60</fullName>
    </alternativeName>
</protein>
<dbReference type="FunFam" id="3.50.7.10:FF:000001">
    <property type="entry name" value="60 kDa chaperonin"/>
    <property type="match status" value="1"/>
</dbReference>
<evidence type="ECO:0000256" key="8">
    <source>
        <dbReference type="ARBA" id="ARBA00037436"/>
    </source>
</evidence>
<keyword evidence="11" id="KW-1185">Reference proteome</keyword>
<evidence type="ECO:0000256" key="6">
    <source>
        <dbReference type="ARBA" id="ARBA00030005"/>
    </source>
</evidence>
<accession>S7NFQ9</accession>